<protein>
    <submittedName>
        <fullName evidence="1">Protein of hypothetical function DUF262</fullName>
    </submittedName>
</protein>
<keyword evidence="2" id="KW-1185">Reference proteome</keyword>
<dbReference type="HOGENOM" id="CLU_2611618_0_0_0"/>
<accession>F9ERR0</accession>
<comment type="caution">
    <text evidence="1">The sequence shown here is derived from an EMBL/GenBank/DDBJ whole genome shotgun (WGS) entry which is preliminary data.</text>
</comment>
<dbReference type="PANTHER" id="PTHR37292">
    <property type="entry name" value="VNG6097C"/>
    <property type="match status" value="1"/>
</dbReference>
<evidence type="ECO:0000313" key="2">
    <source>
        <dbReference type="Proteomes" id="UP000005392"/>
    </source>
</evidence>
<name>F9ERR0_9FUSO</name>
<dbReference type="PATRIC" id="fig|997347.4.peg.2311"/>
<dbReference type="EMBL" id="AFQD01000635">
    <property type="protein sequence ID" value="EGQ76405.1"/>
    <property type="molecule type" value="Genomic_DNA"/>
</dbReference>
<feature type="non-terminal residue" evidence="1">
    <location>
        <position position="1"/>
    </location>
</feature>
<dbReference type="PANTHER" id="PTHR37292:SF2">
    <property type="entry name" value="DUF262 DOMAIN-CONTAINING PROTEIN"/>
    <property type="match status" value="1"/>
</dbReference>
<organism evidence="1 2">
    <name type="scientific">Fusobacterium animalis ATCC 51191</name>
    <dbReference type="NCBI Taxonomy" id="997347"/>
    <lineage>
        <taxon>Bacteria</taxon>
        <taxon>Fusobacteriati</taxon>
        <taxon>Fusobacteriota</taxon>
        <taxon>Fusobacteriia</taxon>
        <taxon>Fusobacteriales</taxon>
        <taxon>Fusobacteriaceae</taxon>
        <taxon>Fusobacterium</taxon>
    </lineage>
</organism>
<reference evidence="1 2" key="1">
    <citation type="submission" date="2011-05" db="EMBL/GenBank/DDBJ databases">
        <authorList>
            <person name="Muzny D."/>
            <person name="Qin X."/>
            <person name="Deng J."/>
            <person name="Jiang H."/>
            <person name="Liu Y."/>
            <person name="Qu J."/>
            <person name="Song X.-Z."/>
            <person name="Zhang L."/>
            <person name="Thornton R."/>
            <person name="Coyle M."/>
            <person name="Francisco L."/>
            <person name="Jackson L."/>
            <person name="Javaid M."/>
            <person name="Korchina V."/>
            <person name="Kovar C."/>
            <person name="Mata R."/>
            <person name="Mathew T."/>
            <person name="Ngo R."/>
            <person name="Nguyen L."/>
            <person name="Nguyen N."/>
            <person name="Okwuonu G."/>
            <person name="Ongeri F."/>
            <person name="Pham C."/>
            <person name="Simmons D."/>
            <person name="Wilczek-Boney K."/>
            <person name="Hale W."/>
            <person name="Jakkamsetti A."/>
            <person name="Pham P."/>
            <person name="Ruth R."/>
            <person name="San Lucas F."/>
            <person name="Warren J."/>
            <person name="Zhang J."/>
            <person name="Zhao Z."/>
            <person name="Zhou C."/>
            <person name="Zhu D."/>
            <person name="Lee S."/>
            <person name="Bess C."/>
            <person name="Blankenburg K."/>
            <person name="Forbes L."/>
            <person name="Fu Q."/>
            <person name="Gubbala S."/>
            <person name="Hirani K."/>
            <person name="Jayaseelan J.C."/>
            <person name="Lara F."/>
            <person name="Munidasa M."/>
            <person name="Palculict T."/>
            <person name="Patil S."/>
            <person name="Pu L.-L."/>
            <person name="Saada N."/>
            <person name="Tang L."/>
            <person name="Weissenberger G."/>
            <person name="Zhu Y."/>
            <person name="Hemphill L."/>
            <person name="Shang Y."/>
            <person name="Youmans B."/>
            <person name="Ayvaz T."/>
            <person name="Ross M."/>
            <person name="Santibanez J."/>
            <person name="Aqrawi P."/>
            <person name="Gross S."/>
            <person name="Joshi V."/>
            <person name="Fowler G."/>
            <person name="Nazareth L."/>
            <person name="Reid J."/>
            <person name="Worley K."/>
            <person name="Petrosino J."/>
            <person name="Highlander S."/>
            <person name="Gibbs R."/>
        </authorList>
    </citation>
    <scope>NUCLEOTIDE SEQUENCE [LARGE SCALE GENOMIC DNA]</scope>
    <source>
        <strain evidence="1 2">ATCC 51191</strain>
    </source>
</reference>
<dbReference type="AlphaFoldDB" id="F9ERR0"/>
<evidence type="ECO:0000313" key="1">
    <source>
        <dbReference type="EMBL" id="EGQ76405.1"/>
    </source>
</evidence>
<dbReference type="Proteomes" id="UP000005392">
    <property type="component" value="Unassembled WGS sequence"/>
</dbReference>
<gene>
    <name evidence="1" type="ORF">HMPREF9094_2615</name>
</gene>
<proteinExistence type="predicted"/>
<sequence>INSMGTKLNYSDLLLSIATAQWQEKDAREEINKLVDELNKIGDGFDLDKDFVLRASLYLTKEIKNIRFKVDNFKKKIWI</sequence>